<evidence type="ECO:0000313" key="2">
    <source>
        <dbReference type="Proteomes" id="UP001283361"/>
    </source>
</evidence>
<proteinExistence type="predicted"/>
<name>A0AAE1ECW8_9GAST</name>
<dbReference type="Proteomes" id="UP001283361">
    <property type="component" value="Unassembled WGS sequence"/>
</dbReference>
<keyword evidence="2" id="KW-1185">Reference proteome</keyword>
<gene>
    <name evidence="1" type="ORF">RRG08_066145</name>
</gene>
<evidence type="ECO:0000313" key="1">
    <source>
        <dbReference type="EMBL" id="KAK3802307.1"/>
    </source>
</evidence>
<organism evidence="1 2">
    <name type="scientific">Elysia crispata</name>
    <name type="common">lettuce slug</name>
    <dbReference type="NCBI Taxonomy" id="231223"/>
    <lineage>
        <taxon>Eukaryota</taxon>
        <taxon>Metazoa</taxon>
        <taxon>Spiralia</taxon>
        <taxon>Lophotrochozoa</taxon>
        <taxon>Mollusca</taxon>
        <taxon>Gastropoda</taxon>
        <taxon>Heterobranchia</taxon>
        <taxon>Euthyneura</taxon>
        <taxon>Panpulmonata</taxon>
        <taxon>Sacoglossa</taxon>
        <taxon>Placobranchoidea</taxon>
        <taxon>Plakobranchidae</taxon>
        <taxon>Elysia</taxon>
    </lineage>
</organism>
<accession>A0AAE1ECW8</accession>
<reference evidence="1" key="1">
    <citation type="journal article" date="2023" name="G3 (Bethesda)">
        <title>A reference genome for the long-term kleptoplast-retaining sea slug Elysia crispata morphotype clarki.</title>
        <authorList>
            <person name="Eastman K.E."/>
            <person name="Pendleton A.L."/>
            <person name="Shaikh M.A."/>
            <person name="Suttiyut T."/>
            <person name="Ogas R."/>
            <person name="Tomko P."/>
            <person name="Gavelis G."/>
            <person name="Widhalm J.R."/>
            <person name="Wisecaver J.H."/>
        </authorList>
    </citation>
    <scope>NUCLEOTIDE SEQUENCE</scope>
    <source>
        <strain evidence="1">ECLA1</strain>
    </source>
</reference>
<comment type="caution">
    <text evidence="1">The sequence shown here is derived from an EMBL/GenBank/DDBJ whole genome shotgun (WGS) entry which is preliminary data.</text>
</comment>
<dbReference type="EMBL" id="JAWDGP010000252">
    <property type="protein sequence ID" value="KAK3802307.1"/>
    <property type="molecule type" value="Genomic_DNA"/>
</dbReference>
<sequence>MGWLSRCEDGGSLYRSNKHEKITHDIQQDCDKCHRCQTVKKLCLGVHQPPGHLRARAPLEVVAMNFTKLEHSTDGIEDVLILTEVFTKPTVAIVTKDQSCMSVVKVLLKEWIPTTGFLADSTPTMPSALRLKL</sequence>
<dbReference type="AlphaFoldDB" id="A0AAE1ECW8"/>
<protein>
    <submittedName>
        <fullName evidence="1">Uncharacterized protein</fullName>
    </submittedName>
</protein>